<dbReference type="OrthoDB" id="932628at2759"/>
<evidence type="ECO:0000313" key="1">
    <source>
        <dbReference type="EMBL" id="KAH1130336.1"/>
    </source>
</evidence>
<accession>A0A9D4ALM1</accession>
<comment type="caution">
    <text evidence="1">The sequence shown here is derived from an EMBL/GenBank/DDBJ whole genome shotgun (WGS) entry which is preliminary data.</text>
</comment>
<proteinExistence type="predicted"/>
<protein>
    <recommendedName>
        <fullName evidence="3">DUF4219 domain-containing protein</fullName>
    </recommendedName>
</protein>
<dbReference type="Proteomes" id="UP000828251">
    <property type="component" value="Unassembled WGS sequence"/>
</dbReference>
<evidence type="ECO:0000313" key="2">
    <source>
        <dbReference type="Proteomes" id="UP000828251"/>
    </source>
</evidence>
<dbReference type="EMBL" id="JAIQCV010000001">
    <property type="protein sequence ID" value="KAH1130336.1"/>
    <property type="molecule type" value="Genomic_DNA"/>
</dbReference>
<evidence type="ECO:0008006" key="3">
    <source>
        <dbReference type="Google" id="ProtNLM"/>
    </source>
</evidence>
<dbReference type="AlphaFoldDB" id="A0A9D4ALM1"/>
<sequence length="155" mass="18099">MEGSLTTHPFMLENGKYSYWKARMKDYIKSIDKRASCSVLTGWQPPMVEFEGGGVSKSELKWIIEEERVLMPTLRHYVSYFMTSHLWRWQEGAHTWERQTRCPRIPKQKNVLFVDGLKSNLVSISQLCDQGMLVNFTKDKCQVSSKSNEKIIKCD</sequence>
<keyword evidence="2" id="KW-1185">Reference proteome</keyword>
<organism evidence="1 2">
    <name type="scientific">Gossypium stocksii</name>
    <dbReference type="NCBI Taxonomy" id="47602"/>
    <lineage>
        <taxon>Eukaryota</taxon>
        <taxon>Viridiplantae</taxon>
        <taxon>Streptophyta</taxon>
        <taxon>Embryophyta</taxon>
        <taxon>Tracheophyta</taxon>
        <taxon>Spermatophyta</taxon>
        <taxon>Magnoliopsida</taxon>
        <taxon>eudicotyledons</taxon>
        <taxon>Gunneridae</taxon>
        <taxon>Pentapetalae</taxon>
        <taxon>rosids</taxon>
        <taxon>malvids</taxon>
        <taxon>Malvales</taxon>
        <taxon>Malvaceae</taxon>
        <taxon>Malvoideae</taxon>
        <taxon>Gossypium</taxon>
    </lineage>
</organism>
<reference evidence="1 2" key="1">
    <citation type="journal article" date="2021" name="Plant Biotechnol. J.">
        <title>Multi-omics assisted identification of the key and species-specific regulatory components of drought-tolerant mechanisms in Gossypium stocksii.</title>
        <authorList>
            <person name="Yu D."/>
            <person name="Ke L."/>
            <person name="Zhang D."/>
            <person name="Wu Y."/>
            <person name="Sun Y."/>
            <person name="Mei J."/>
            <person name="Sun J."/>
            <person name="Sun Y."/>
        </authorList>
    </citation>
    <scope>NUCLEOTIDE SEQUENCE [LARGE SCALE GENOMIC DNA]</scope>
    <source>
        <strain evidence="2">cv. E1</strain>
        <tissue evidence="1">Leaf</tissue>
    </source>
</reference>
<name>A0A9D4ALM1_9ROSI</name>
<gene>
    <name evidence="1" type="ORF">J1N35_001714</name>
</gene>